<name>A0A8J5XFG7_DIALT</name>
<dbReference type="PROSITE" id="PS50086">
    <property type="entry name" value="TBC_RABGAP"/>
    <property type="match status" value="1"/>
</dbReference>
<dbReference type="Gene3D" id="1.10.8.270">
    <property type="entry name" value="putative rabgap domain of human tbc1 domain family member 14 like domains"/>
    <property type="match status" value="1"/>
</dbReference>
<feature type="domain" description="Rab-GAP TBC" evidence="1">
    <location>
        <begin position="30"/>
        <end position="227"/>
    </location>
</feature>
<evidence type="ECO:0000313" key="2">
    <source>
        <dbReference type="EMBL" id="KAG8463604.1"/>
    </source>
</evidence>
<dbReference type="SUPFAM" id="SSF47923">
    <property type="entry name" value="Ypt/Rab-GAP domain of gyp1p"/>
    <property type="match status" value="2"/>
</dbReference>
<dbReference type="Pfam" id="PF00566">
    <property type="entry name" value="RabGAP-TBC"/>
    <property type="match status" value="1"/>
</dbReference>
<dbReference type="SMART" id="SM00164">
    <property type="entry name" value="TBC"/>
    <property type="match status" value="1"/>
</dbReference>
<dbReference type="InterPro" id="IPR000195">
    <property type="entry name" value="Rab-GAP-TBC_dom"/>
</dbReference>
<gene>
    <name evidence="2" type="ORF">KFE25_003877</name>
</gene>
<dbReference type="EMBL" id="JAGTXO010000015">
    <property type="protein sequence ID" value="KAG8463604.1"/>
    <property type="molecule type" value="Genomic_DNA"/>
</dbReference>
<dbReference type="Proteomes" id="UP000751190">
    <property type="component" value="Unassembled WGS sequence"/>
</dbReference>
<dbReference type="OrthoDB" id="27140at2759"/>
<accession>A0A8J5XFG7</accession>
<dbReference type="Gene3D" id="1.10.472.80">
    <property type="entry name" value="Ypt/Rab-GAP domain of gyp1p, domain 3"/>
    <property type="match status" value="1"/>
</dbReference>
<dbReference type="Gene3D" id="1.10.10.750">
    <property type="entry name" value="Ypt/Rab-GAP domain of gyp1p, domain 1"/>
    <property type="match status" value="1"/>
</dbReference>
<keyword evidence="3" id="KW-1185">Reference proteome</keyword>
<evidence type="ECO:0000313" key="3">
    <source>
        <dbReference type="Proteomes" id="UP000751190"/>
    </source>
</evidence>
<proteinExistence type="predicted"/>
<dbReference type="PANTHER" id="PTHR22957:SF268">
    <property type="entry name" value="ANKYRIN REPEAT-CONTAINING PROTEIN"/>
    <property type="match status" value="1"/>
</dbReference>
<organism evidence="2 3">
    <name type="scientific">Diacronema lutheri</name>
    <name type="common">Unicellular marine alga</name>
    <name type="synonym">Monochrysis lutheri</name>
    <dbReference type="NCBI Taxonomy" id="2081491"/>
    <lineage>
        <taxon>Eukaryota</taxon>
        <taxon>Haptista</taxon>
        <taxon>Haptophyta</taxon>
        <taxon>Pavlovophyceae</taxon>
        <taxon>Pavlovales</taxon>
        <taxon>Pavlovaceae</taxon>
        <taxon>Diacronema</taxon>
    </lineage>
</organism>
<dbReference type="InterPro" id="IPR035969">
    <property type="entry name" value="Rab-GAP_TBC_sf"/>
</dbReference>
<comment type="caution">
    <text evidence="2">The sequence shown here is derived from an EMBL/GenBank/DDBJ whole genome shotgun (WGS) entry which is preliminary data.</text>
</comment>
<sequence length="294" mass="34674">MSDEEFKELLQEESETHVDMVRLSQLCLGGIPDTKRAETWRYLLGVSRSEKLEEMTLVKRMAQEYVELERVWALSLDANVIRRVKHDVRRTHQPGADQSREASASSRAQMEQVLLRYLNYHPCEYDRGLVYLLGPFVHVYSTEREVYYCFEALLSRLDPRLSEDGCLELMVSFNTVFRHTLPELYRYFEDEAVTTKDWLPSWLRFLLSRELPARSVLRLWDVYFALEQQAARGSYFELHPYVCLAVLQLSIEDLLELDHFEIHWYLNHLPPLDIGNVLTAARNIREDVLSRNLL</sequence>
<dbReference type="PANTHER" id="PTHR22957">
    <property type="entry name" value="TBC1 DOMAIN FAMILY MEMBER GTPASE-ACTIVATING PROTEIN"/>
    <property type="match status" value="1"/>
</dbReference>
<dbReference type="AlphaFoldDB" id="A0A8J5XFG7"/>
<dbReference type="OMA" id="QAYNIRD"/>
<dbReference type="GO" id="GO:0005096">
    <property type="term" value="F:GTPase activator activity"/>
    <property type="evidence" value="ECO:0007669"/>
    <property type="project" value="TreeGrafter"/>
</dbReference>
<evidence type="ECO:0000259" key="1">
    <source>
        <dbReference type="PROSITE" id="PS50086"/>
    </source>
</evidence>
<protein>
    <recommendedName>
        <fullName evidence="1">Rab-GAP TBC domain-containing protein</fullName>
    </recommendedName>
</protein>
<reference evidence="2" key="1">
    <citation type="submission" date="2021-05" db="EMBL/GenBank/DDBJ databases">
        <title>The genome of the haptophyte Pavlova lutheri (Diacronema luteri, Pavlovales) - a model for lipid biosynthesis in eukaryotic algae.</title>
        <authorList>
            <person name="Hulatt C.J."/>
            <person name="Posewitz M.C."/>
        </authorList>
    </citation>
    <scope>NUCLEOTIDE SEQUENCE</scope>
    <source>
        <strain evidence="2">NIVA-4/92</strain>
    </source>
</reference>